<comment type="function">
    <text evidence="4">Catalyzes the oxidative sulfurization of hercynine (N-alpha,N-alpha,N-alpha-trimethyl-L-histidine) into hercynyl-gamma-L-glutamyl-L-cysteine sulfoxide, a step in the biosynthesis pathway of ergothioneine.</text>
</comment>
<feature type="binding site" evidence="4">
    <location>
        <position position="102"/>
    </location>
    <ligand>
        <name>Fe cation</name>
        <dbReference type="ChEBI" id="CHEBI:24875"/>
    </ligand>
</feature>
<dbReference type="InterPro" id="IPR034660">
    <property type="entry name" value="DinB/YfiT-like"/>
</dbReference>
<dbReference type="Gene3D" id="1.20.120.450">
    <property type="entry name" value="dinb family like domain"/>
    <property type="match status" value="1"/>
</dbReference>
<feature type="binding site" evidence="4">
    <location>
        <position position="471"/>
    </location>
    <ligand>
        <name>gamma-L-glutamyl-L-cysteine</name>
        <dbReference type="ChEBI" id="CHEBI:58173"/>
    </ligand>
</feature>
<proteinExistence type="inferred from homology"/>
<dbReference type="InterPro" id="IPR016187">
    <property type="entry name" value="CTDL_fold"/>
</dbReference>
<feature type="binding site" evidence="4">
    <location>
        <position position="191"/>
    </location>
    <ligand>
        <name>Fe cation</name>
        <dbReference type="ChEBI" id="CHEBI:24875"/>
    </ligand>
</feature>
<keyword evidence="4" id="KW-0503">Monooxygenase</keyword>
<accession>A0A7U3VQA4</accession>
<dbReference type="GO" id="GO:0044875">
    <property type="term" value="F:gamma-glutamyl hercynylcysteine sulfoxide synthase activity"/>
    <property type="evidence" value="ECO:0007669"/>
    <property type="project" value="UniProtKB-EC"/>
</dbReference>
<feature type="region of interest" description="Disordered" evidence="5">
    <location>
        <begin position="367"/>
        <end position="389"/>
    </location>
</feature>
<evidence type="ECO:0000313" key="8">
    <source>
        <dbReference type="EMBL" id="BBA99439.1"/>
    </source>
</evidence>
<name>A0A7U3VQA4_9ACTN</name>
<dbReference type="AlphaFoldDB" id="A0A7U3VQA4"/>
<evidence type="ECO:0000256" key="4">
    <source>
        <dbReference type="HAMAP-Rule" id="MF_02035"/>
    </source>
</evidence>
<reference evidence="8 9" key="1">
    <citation type="journal article" date="2010" name="J. Bacteriol.">
        <title>Biochemical characterization of a novel indole prenyltransferase from Streptomyces sp. SN-593.</title>
        <authorList>
            <person name="Takahashi S."/>
            <person name="Takagi H."/>
            <person name="Toyoda A."/>
            <person name="Uramoto M."/>
            <person name="Nogawa T."/>
            <person name="Ueki M."/>
            <person name="Sakaki Y."/>
            <person name="Osada H."/>
        </authorList>
    </citation>
    <scope>NUCLEOTIDE SEQUENCE [LARGE SCALE GENOMIC DNA]</scope>
    <source>
        <strain evidence="8 9">SN-593</strain>
    </source>
</reference>
<evidence type="ECO:0000259" key="7">
    <source>
        <dbReference type="Pfam" id="PF12867"/>
    </source>
</evidence>
<feature type="domain" description="DinB-like" evidence="7">
    <location>
        <begin position="65"/>
        <end position="199"/>
    </location>
</feature>
<comment type="cofactor">
    <cofactor evidence="4">
        <name>Fe(2+)</name>
        <dbReference type="ChEBI" id="CHEBI:29033"/>
    </cofactor>
</comment>
<sequence length="520" mass="56193">MTDPRTPHPDTAENPATPASSTPSATPSPHVAPAAPAGRAPAAPSGGPGRPDHPGGDPAARALAALRAARHRTGLLTDSVTDDDLVAQHSRLMSPLVWDLAHIGNQEELWLVREAGRRDGVRPDLDHLYDAFRHPRADRPALPLLGPAQARAYVAEVREETLDVLSGIDTDPAHPERLLKGGFVFGMLAQHEAQHGETMLATHQLRSGPAVLDAPAPPPAPADAAGLPREVLVPGGPFTMGTSTEPWALDNELPAHEVRVAPFWLDTVPVTNGRYADFIDAGGYRDPRWWTPEGWRHVQDAALTAPLFWSRDGDRWIRRRFGHVEAVPADEPVVHVCWYEADAYARWAGRRLPTEAEWEKAARFDPASGRSRRYPWGDADPGPEHANLGQRHLRPAAAGSYPEGAAPSGARQLIGDVWEWTSSDFAPYPGFAAFPYKEYSEVFFGPEYKVLRGGAFGVDPVACRGTFRNWDYPIRRQIFAGFRTARDLTDTEARTAPGTAAIANGASRAGGSGATGGGIV</sequence>
<dbReference type="InterPro" id="IPR024775">
    <property type="entry name" value="DinB-like"/>
</dbReference>
<dbReference type="SUPFAM" id="SSF109854">
    <property type="entry name" value="DinB/YfiT-like putative metalloenzymes"/>
    <property type="match status" value="1"/>
</dbReference>
<dbReference type="InterPro" id="IPR051043">
    <property type="entry name" value="Sulfatase_Mod_Factor_Kinase"/>
</dbReference>
<protein>
    <recommendedName>
        <fullName evidence="4">Hercynine oxygenase</fullName>
        <ecNumber evidence="4">1.14.99.50</ecNumber>
    </recommendedName>
    <alternativeName>
        <fullName evidence="4">Gamma-glutamyl hercynylcysteine S-oxide synthase</fullName>
    </alternativeName>
</protein>
<keyword evidence="2 4" id="KW-0408">Iron</keyword>
<keyword evidence="9" id="KW-1185">Reference proteome</keyword>
<evidence type="ECO:0000313" key="9">
    <source>
        <dbReference type="Proteomes" id="UP000595703"/>
    </source>
</evidence>
<dbReference type="InterPro" id="IPR042095">
    <property type="entry name" value="SUMF_sf"/>
</dbReference>
<feature type="compositionally biased region" description="Basic and acidic residues" evidence="5">
    <location>
        <begin position="1"/>
        <end position="11"/>
    </location>
</feature>
<comment type="pathway">
    <text evidence="3 4">Amino-acid biosynthesis; ergothioneine biosynthesis.</text>
</comment>
<dbReference type="NCBIfam" id="TIGR03440">
    <property type="entry name" value="egtB_TIGR03440"/>
    <property type="match status" value="1"/>
</dbReference>
<dbReference type="EC" id="1.14.99.50" evidence="4"/>
<dbReference type="SUPFAM" id="SSF56436">
    <property type="entry name" value="C-type lectin-like"/>
    <property type="match status" value="1"/>
</dbReference>
<evidence type="ECO:0000256" key="2">
    <source>
        <dbReference type="ARBA" id="ARBA00023004"/>
    </source>
</evidence>
<dbReference type="Gene3D" id="3.90.1580.10">
    <property type="entry name" value="paralog of FGE (formylglycine-generating enzyme)"/>
    <property type="match status" value="1"/>
</dbReference>
<keyword evidence="1 4" id="KW-0560">Oxidoreductase</keyword>
<feature type="domain" description="Sulfatase-modifying factor enzyme-like" evidence="6">
    <location>
        <begin position="228"/>
        <end position="486"/>
    </location>
</feature>
<evidence type="ECO:0000256" key="1">
    <source>
        <dbReference type="ARBA" id="ARBA00023002"/>
    </source>
</evidence>
<comment type="similarity">
    <text evidence="4">Belongs to the EgtB family.</text>
</comment>
<feature type="binding site" evidence="4">
    <location>
        <position position="475"/>
    </location>
    <ligand>
        <name>gamma-L-glutamyl-L-cysteine</name>
        <dbReference type="ChEBI" id="CHEBI:58173"/>
    </ligand>
</feature>
<dbReference type="Pfam" id="PF03781">
    <property type="entry name" value="FGE-sulfatase"/>
    <property type="match status" value="1"/>
</dbReference>
<keyword evidence="4" id="KW-0479">Metal-binding</keyword>
<reference evidence="8 9" key="3">
    <citation type="journal article" date="2011" name="Nat. Chem. Biol.">
        <title>Reveromycin A biosynthesis uses RevG and RevJ for stereospecific spiroacetal formation.</title>
        <authorList>
            <person name="Takahashi S."/>
            <person name="Toyoda A."/>
            <person name="Sekiyama Y."/>
            <person name="Takagi H."/>
            <person name="Nogawa T."/>
            <person name="Uramoto M."/>
            <person name="Suzuki R."/>
            <person name="Koshino H."/>
            <person name="Kumano T."/>
            <person name="Panthee S."/>
            <person name="Dairi T."/>
            <person name="Ishikawa J."/>
            <person name="Ikeda H."/>
            <person name="Sakaki Y."/>
            <person name="Osada H."/>
        </authorList>
    </citation>
    <scope>NUCLEOTIDE SEQUENCE [LARGE SCALE GENOMIC DNA]</scope>
    <source>
        <strain evidence="8 9">SN-593</strain>
    </source>
</reference>
<dbReference type="EMBL" id="AP018365">
    <property type="protein sequence ID" value="BBA99439.1"/>
    <property type="molecule type" value="Genomic_DNA"/>
</dbReference>
<feature type="binding site" evidence="4">
    <location>
        <position position="195"/>
    </location>
    <ligand>
        <name>Fe cation</name>
        <dbReference type="ChEBI" id="CHEBI:24875"/>
    </ligand>
</feature>
<evidence type="ECO:0000256" key="3">
    <source>
        <dbReference type="ARBA" id="ARBA00037882"/>
    </source>
</evidence>
<evidence type="ECO:0000259" key="6">
    <source>
        <dbReference type="Pfam" id="PF03781"/>
    </source>
</evidence>
<dbReference type="Proteomes" id="UP000595703">
    <property type="component" value="Chromosome"/>
</dbReference>
<dbReference type="InterPro" id="IPR005532">
    <property type="entry name" value="SUMF_dom"/>
</dbReference>
<dbReference type="PANTHER" id="PTHR23150">
    <property type="entry name" value="SULFATASE MODIFYING FACTOR 1, 2"/>
    <property type="match status" value="1"/>
</dbReference>
<reference evidence="8 9" key="2">
    <citation type="journal article" date="2011" name="J. Antibiot.">
        <title>Furaquinocins I and J: novel polyketide isoprenoid hybrid compounds from Streptomyces reveromyceticus SN-593.</title>
        <authorList>
            <person name="Panthee S."/>
            <person name="Takahashi S."/>
            <person name="Takagi H."/>
            <person name="Nogawa T."/>
            <person name="Oowada E."/>
            <person name="Uramoto M."/>
            <person name="Osada H."/>
        </authorList>
    </citation>
    <scope>NUCLEOTIDE SEQUENCE [LARGE SCALE GENOMIC DNA]</scope>
    <source>
        <strain evidence="8 9">SN-593</strain>
    </source>
</reference>
<dbReference type="InterPro" id="IPR017806">
    <property type="entry name" value="EgtB"/>
</dbReference>
<dbReference type="KEGG" id="arev:RVR_6057"/>
<dbReference type="Pfam" id="PF12867">
    <property type="entry name" value="DinB_2"/>
    <property type="match status" value="1"/>
</dbReference>
<reference evidence="8 9" key="4">
    <citation type="journal article" date="2020" name="Sci. Rep.">
        <title>beta-carboline chemical signals induce reveromycin production through a LuxR family regulator in Streptomyces sp. SN-593.</title>
        <authorList>
            <person name="Panthee S."/>
            <person name="Kito N."/>
            <person name="Hayashi T."/>
            <person name="Shimizu T."/>
            <person name="Ishikawa J."/>
            <person name="Hamamoto H."/>
            <person name="Osada H."/>
            <person name="Takahashi S."/>
        </authorList>
    </citation>
    <scope>NUCLEOTIDE SEQUENCE [LARGE SCALE GENOMIC DNA]</scope>
    <source>
        <strain evidence="8 9">SN-593</strain>
    </source>
</reference>
<dbReference type="HAMAP" id="MF_02035">
    <property type="entry name" value="EgtB"/>
    <property type="match status" value="1"/>
</dbReference>
<feature type="compositionally biased region" description="Low complexity" evidence="5">
    <location>
        <begin position="15"/>
        <end position="45"/>
    </location>
</feature>
<dbReference type="GO" id="GO:0005506">
    <property type="term" value="F:iron ion binding"/>
    <property type="evidence" value="ECO:0007669"/>
    <property type="project" value="UniProtKB-UniRule"/>
</dbReference>
<evidence type="ECO:0000256" key="5">
    <source>
        <dbReference type="SAM" id="MobiDB-lite"/>
    </source>
</evidence>
<feature type="binding site" evidence="4">
    <location>
        <begin position="136"/>
        <end position="139"/>
    </location>
    <ligand>
        <name>gamma-L-glutamyl-L-cysteine</name>
        <dbReference type="ChEBI" id="CHEBI:58173"/>
    </ligand>
</feature>
<dbReference type="InterPro" id="IPR032890">
    <property type="entry name" value="EgtB_Actinobacteria"/>
</dbReference>
<feature type="region of interest" description="Disordered" evidence="5">
    <location>
        <begin position="1"/>
        <end position="59"/>
    </location>
</feature>
<gene>
    <name evidence="4" type="primary">egtB</name>
    <name evidence="8" type="ORF">RVR_6057</name>
</gene>
<comment type="catalytic activity">
    <reaction evidence="4">
        <text>gamma-L-glutamyl-L-cysteine + hercynine + O2 = gamma-L-glutamyl-hercynylcysteine S-oxide + H2O</text>
        <dbReference type="Rhea" id="RHEA:42672"/>
        <dbReference type="ChEBI" id="CHEBI:15377"/>
        <dbReference type="ChEBI" id="CHEBI:15379"/>
        <dbReference type="ChEBI" id="CHEBI:15781"/>
        <dbReference type="ChEBI" id="CHEBI:58173"/>
        <dbReference type="ChEBI" id="CHEBI:82703"/>
        <dbReference type="EC" id="1.14.99.50"/>
    </reaction>
</comment>
<dbReference type="PANTHER" id="PTHR23150:SF36">
    <property type="entry name" value="HERCYNINE OXYGENASE"/>
    <property type="match status" value="1"/>
</dbReference>
<dbReference type="UniPathway" id="UPA01014"/>
<organism evidence="8 9">
    <name type="scientific">Actinacidiphila reveromycinica</name>
    <dbReference type="NCBI Taxonomy" id="659352"/>
    <lineage>
        <taxon>Bacteria</taxon>
        <taxon>Bacillati</taxon>
        <taxon>Actinomycetota</taxon>
        <taxon>Actinomycetes</taxon>
        <taxon>Kitasatosporales</taxon>
        <taxon>Streptomycetaceae</taxon>
        <taxon>Actinacidiphila</taxon>
    </lineage>
</organism>